<dbReference type="InterPro" id="IPR057207">
    <property type="entry name" value="FBXL15_LRR"/>
</dbReference>
<dbReference type="Proteomes" id="UP000726737">
    <property type="component" value="Unassembled WGS sequence"/>
</dbReference>
<proteinExistence type="predicted"/>
<evidence type="ECO:0000313" key="4">
    <source>
        <dbReference type="Proteomes" id="UP000726737"/>
    </source>
</evidence>
<sequence>MSLEQIGKRAGRMFANKMREYINENKSPAQPPKQSFPSQSAEHQAMVAAQYPGNQGHLQPQQPSAAPLPPDQQTESMDTGDLSALMFPDSCNNIIPDFSRVGYREGHVRIPMVPVQMVVEPSLDPYADDTARIQSAIDAVGSLPLECVGNDGARIRGAVLLKAGTYRVAGALIINASGVVLRGEGQDEHGTVVVATGNIQRDFILVNGILTSDMGSVDMQCTKARTREMMPTNGYRGSKKPDTYTRPDILIPVGSTHIPVLDTKGYNVGDRIVIERPGCDEWIRDIGMENLPPRPDSNKTSTQWTAKSFTFRFERKIVAIDQATKTFIIDIPTVMTLDPKYPPARIYDLIHKFPTISDVGVENMRLISETDPCNPEDENHGWYAVVVDNTINGWVADVTTMHFVSGIFASAWSRFITIQDCSVLYPVSKPKEGGRRYQFNLSGQMGLVKRCFTNQARHDFITLGRVCGPNVFVDSTGVDGNNDTGPHERWAMGILYDNITCNTINVRQRGWMGSGQGWAGVFHVVYNCTANVNNNCFQDAPGTTNWLIGFKGGLTNKAMFEAPHTRPIHYNQPCQPRSLYWAQLVARMGGDIQRVKSNEQQQERGQDQDQSQDQHSSLIDPLSHSRSPLEIEEILVEIVSHLDRPSLLSCVSVSKIFYYASIRILWSKVHWKNQYGNESFLPEFDRYGRYAVELQDNFNVDLDRIAHVCTKLRELRLTWTTATDEKLASIFRSSPGISGLYLYSCKFLSPRALNSISSLHGLKRLELKNMIQIDEPSLVLLLRSCPLLEHLVLEDVRLGGVELSSIGSTPLNIKSLSLTRSSPMGTLVMNLLRNAPKVHELSLARNIRMILTRDELLPFRDMYQHISVLNVESCKSIESEALLALVHTCPNLKRLNMSGTMIDDTALDALNANCPNLRSLNLSWCARISDEGLLRFLESCSGLTFLDISTHGTISATIFQQDTRPWGLTRIETLTMVGINMLMPFGSERRNHAMMFNQLSCLASLQDLAIGSMNMVMELSDGLPKLGELVNLETFRIRQLQNVLGDDEVRWFAEAWPKLKRIKFEAGSLPEPWRRYFLRWRPQVILA</sequence>
<feature type="region of interest" description="Disordered" evidence="1">
    <location>
        <begin position="596"/>
        <end position="624"/>
    </location>
</feature>
<dbReference type="GO" id="GO:0031146">
    <property type="term" value="P:SCF-dependent proteasomal ubiquitin-dependent protein catabolic process"/>
    <property type="evidence" value="ECO:0007669"/>
    <property type="project" value="TreeGrafter"/>
</dbReference>
<evidence type="ECO:0000259" key="2">
    <source>
        <dbReference type="Pfam" id="PF25372"/>
    </source>
</evidence>
<dbReference type="InterPro" id="IPR012334">
    <property type="entry name" value="Pectin_lyas_fold"/>
</dbReference>
<dbReference type="SMART" id="SM00367">
    <property type="entry name" value="LRR_CC"/>
    <property type="match status" value="5"/>
</dbReference>
<dbReference type="Pfam" id="PF25372">
    <property type="entry name" value="DUF7885"/>
    <property type="match status" value="1"/>
</dbReference>
<feature type="compositionally biased region" description="Low complexity" evidence="1">
    <location>
        <begin position="608"/>
        <end position="617"/>
    </location>
</feature>
<dbReference type="Gene3D" id="3.80.10.10">
    <property type="entry name" value="Ribonuclease Inhibitor"/>
    <property type="match status" value="2"/>
</dbReference>
<evidence type="ECO:0000313" key="3">
    <source>
        <dbReference type="EMBL" id="KAG0266929.1"/>
    </source>
</evidence>
<reference evidence="3" key="1">
    <citation type="journal article" date="2020" name="Fungal Divers.">
        <title>Resolving the Mortierellaceae phylogeny through synthesis of multi-gene phylogenetics and phylogenomics.</title>
        <authorList>
            <person name="Vandepol N."/>
            <person name="Liber J."/>
            <person name="Desiro A."/>
            <person name="Na H."/>
            <person name="Kennedy M."/>
            <person name="Barry K."/>
            <person name="Grigoriev I.V."/>
            <person name="Miller A.N."/>
            <person name="O'Donnell K."/>
            <person name="Stajich J.E."/>
            <person name="Bonito G."/>
        </authorList>
    </citation>
    <scope>NUCLEOTIDE SEQUENCE</scope>
    <source>
        <strain evidence="3">KOD948</strain>
    </source>
</reference>
<evidence type="ECO:0000256" key="1">
    <source>
        <dbReference type="SAM" id="MobiDB-lite"/>
    </source>
</evidence>
<dbReference type="SUPFAM" id="SSF81383">
    <property type="entry name" value="F-box domain"/>
    <property type="match status" value="1"/>
</dbReference>
<comment type="caution">
    <text evidence="3">The sequence shown here is derived from an EMBL/GenBank/DDBJ whole genome shotgun (WGS) entry which is preliminary data.</text>
</comment>
<name>A0A9P6QGZ4_9FUNG</name>
<dbReference type="InterPro" id="IPR032675">
    <property type="entry name" value="LRR_dom_sf"/>
</dbReference>
<feature type="compositionally biased region" description="Basic and acidic residues" evidence="1">
    <location>
        <begin position="596"/>
        <end position="607"/>
    </location>
</feature>
<dbReference type="SUPFAM" id="SSF51126">
    <property type="entry name" value="Pectin lyase-like"/>
    <property type="match status" value="1"/>
</dbReference>
<dbReference type="Gene3D" id="2.160.20.10">
    <property type="entry name" value="Single-stranded right-handed beta-helix, Pectin lyase-like"/>
    <property type="match status" value="1"/>
</dbReference>
<dbReference type="GO" id="GO:0019005">
    <property type="term" value="C:SCF ubiquitin ligase complex"/>
    <property type="evidence" value="ECO:0007669"/>
    <property type="project" value="TreeGrafter"/>
</dbReference>
<dbReference type="OrthoDB" id="509690at2759"/>
<dbReference type="InterPro" id="IPR006553">
    <property type="entry name" value="Leu-rich_rpt_Cys-con_subtyp"/>
</dbReference>
<keyword evidence="4" id="KW-1185">Reference proteome</keyword>
<dbReference type="InterPro" id="IPR011050">
    <property type="entry name" value="Pectin_lyase_fold/virulence"/>
</dbReference>
<organism evidence="3 4">
    <name type="scientific">Mortierella polycephala</name>
    <dbReference type="NCBI Taxonomy" id="41804"/>
    <lineage>
        <taxon>Eukaryota</taxon>
        <taxon>Fungi</taxon>
        <taxon>Fungi incertae sedis</taxon>
        <taxon>Mucoromycota</taxon>
        <taxon>Mortierellomycotina</taxon>
        <taxon>Mortierellomycetes</taxon>
        <taxon>Mortierellales</taxon>
        <taxon>Mortierellaceae</taxon>
        <taxon>Mortierella</taxon>
    </lineage>
</organism>
<dbReference type="AlphaFoldDB" id="A0A9P6QGZ4"/>
<dbReference type="PANTHER" id="PTHR13318">
    <property type="entry name" value="PARTNER OF PAIRED, ISOFORM B-RELATED"/>
    <property type="match status" value="1"/>
</dbReference>
<feature type="domain" description="F-box/LRR-repeat protein 15-like leucin rich repeat" evidence="2">
    <location>
        <begin position="832"/>
        <end position="955"/>
    </location>
</feature>
<gene>
    <name evidence="3" type="ORF">BG011_000068</name>
</gene>
<protein>
    <recommendedName>
        <fullName evidence="2">F-box/LRR-repeat protein 15-like leucin rich repeat domain-containing protein</fullName>
    </recommendedName>
</protein>
<dbReference type="EMBL" id="JAAAJA010000010">
    <property type="protein sequence ID" value="KAG0266929.1"/>
    <property type="molecule type" value="Genomic_DNA"/>
</dbReference>
<accession>A0A9P6QGZ4</accession>
<dbReference type="InterPro" id="IPR036047">
    <property type="entry name" value="F-box-like_dom_sf"/>
</dbReference>
<feature type="compositionally biased region" description="Polar residues" evidence="1">
    <location>
        <begin position="24"/>
        <end position="42"/>
    </location>
</feature>
<dbReference type="SUPFAM" id="SSF52047">
    <property type="entry name" value="RNI-like"/>
    <property type="match status" value="1"/>
</dbReference>
<feature type="region of interest" description="Disordered" evidence="1">
    <location>
        <begin position="1"/>
        <end position="78"/>
    </location>
</feature>